<protein>
    <recommendedName>
        <fullName evidence="3 9">Mediator of RNA polymerase II transcription subunit 14</fullName>
    </recommendedName>
    <alternativeName>
        <fullName evidence="8 9">Mediator complex subunit 14</fullName>
    </alternativeName>
</protein>
<sequence length="1282" mass="139238">MAAAMENGALNGGAVHTNHDRDRDGKLGSPKVNGVNGVVSNTTSGAKMANGDTSSTAAEASSSRSLRMNDLPDEIQHITTNYVPLGFLLQRLAQKTHNNLQDLIRELARKPVAGSGSTGSGSSAVSAPPPLPPGTDDGSIENIEKKKALLDFARSEHANWVKALVITEWSKKASQISKLIDLENHMFEEELVRYEQAVFTMLNLKRNLNDARVPSPDLKTALNVLSRGAAGWMPDLGFLSVPPLNAQEQLKHLDNISTLLSLRLNLEDHDTIPYHFRHNNYTIASGRVTFRVPGEFEVDLTLASDDFTQQLWFLDLRFLFSPSPRDLTPGLRKALEDRVNNVLAQEGLPGCYRMLHEYVLTHKINELRRQVRDLARGRWIDTVRVEQLNRAIAVQYWTSRHNGGNGSSQGSGPTSSATSQALRSWFIIGVHSGRDSASVDMPEEQITSRLSLRWFRDNKEVKDLNDEQVSSLLASIVSESGEGDEINTNAVTLSAETILQRVVALHVEHILSGIHAKLAAKPLFAKRLASMRLRISRIDASASFLEIQLTNAGDRIWVRIDPVTGLFSLSPQQSRIISHSEMRINAVTAGGGPSHAGGGGANAAIDPVEEGFAILDSVRNLAAQESLGRRAKSSGWRLTRNAGPAGGPLVRTDDLRQLLNLRDSYQVLYLHRAEWTNIGWYVLAGLSLSGDRWWLVRLDDPQPPGPPLAPGQPPSTSGGYRIAMQMLLPLGGSPADLDDNFFSDLTIYATGVLAQYTDSRELASRHKSAQATRITNPYLPTRAKLPAMSIRLVDLLAGGPGSGSGSGAGAGAASASSAAAINRAVLPLDNQATSLASATATRRWWDDEYVRVLFRGVDMDGSEEAGNDIKDKDNKDSKEAKEIQHRMGVLAEARLTVLDRSKFRLLGNSTRSDQDVAFNSRTGQFCLYLRAAVGESVIDTLVRRLRSIERLVGFLDAIRRESRVVHSQTVTLSRLVFSYSVGPGNPLSPEEQENLTTEAAVASAAAAASCGRWRVSVDLSSSAQVHLQLERGCPHLRVADFLNNVANDPTTFAAVPFFLTATLSLHRALDRMEDAWESVQMRNAGMLGIFPRSLDWIVVRFLIPPDPPGAHARPRLLVLDLRLRTRRGELLWQIRRIDNNLPESTGAAANTVASMVADDDLAKVMRRVFEGSGPGWRGLLTAAVASPYPPKNPEEASAAAAAVSAAASGMARPAKTSAGSTGIEDCLLQIDESVRALLSSNSYAPSSSSTTSNAQQQQRRAQNAAQSSNNNAIPQAQTARMS</sequence>
<comment type="similarity">
    <text evidence="2 9">Belongs to the Mediator complex subunit 14 family.</text>
</comment>
<feature type="region of interest" description="Disordered" evidence="10">
    <location>
        <begin position="112"/>
        <end position="140"/>
    </location>
</feature>
<proteinExistence type="inferred from homology"/>
<dbReference type="Proteomes" id="UP001642406">
    <property type="component" value="Unassembled WGS sequence"/>
</dbReference>
<feature type="compositionally biased region" description="Basic and acidic residues" evidence="10">
    <location>
        <begin position="17"/>
        <end position="26"/>
    </location>
</feature>
<dbReference type="PANTHER" id="PTHR12809:SF2">
    <property type="entry name" value="MEDIATOR OF RNA POLYMERASE II TRANSCRIPTION SUBUNIT 14"/>
    <property type="match status" value="1"/>
</dbReference>
<dbReference type="InterPro" id="IPR013947">
    <property type="entry name" value="Mediator_Med14"/>
</dbReference>
<evidence type="ECO:0000313" key="12">
    <source>
        <dbReference type="EMBL" id="CAK7214764.1"/>
    </source>
</evidence>
<evidence type="ECO:0000256" key="4">
    <source>
        <dbReference type="ARBA" id="ARBA00023015"/>
    </source>
</evidence>
<evidence type="ECO:0000259" key="11">
    <source>
        <dbReference type="Pfam" id="PF08638"/>
    </source>
</evidence>
<comment type="caution">
    <text evidence="12">The sequence shown here is derived from an EMBL/GenBank/DDBJ whole genome shotgun (WGS) entry which is preliminary data.</text>
</comment>
<evidence type="ECO:0000256" key="6">
    <source>
        <dbReference type="ARBA" id="ARBA00023163"/>
    </source>
</evidence>
<feature type="domain" description="Mediator complex subunit MED14 N-terminal" evidence="11">
    <location>
        <begin position="82"/>
        <end position="303"/>
    </location>
</feature>
<evidence type="ECO:0000256" key="3">
    <source>
        <dbReference type="ARBA" id="ARBA00019619"/>
    </source>
</evidence>
<dbReference type="Pfam" id="PF26204">
    <property type="entry name" value="Med14_fung"/>
    <property type="match status" value="1"/>
</dbReference>
<evidence type="ECO:0000256" key="5">
    <source>
        <dbReference type="ARBA" id="ARBA00023159"/>
    </source>
</evidence>
<dbReference type="EMBL" id="CAWUHC010000013">
    <property type="protein sequence ID" value="CAK7214764.1"/>
    <property type="molecule type" value="Genomic_DNA"/>
</dbReference>
<feature type="region of interest" description="Disordered" evidence="10">
    <location>
        <begin position="1"/>
        <end position="65"/>
    </location>
</feature>
<dbReference type="InterPro" id="IPR055122">
    <property type="entry name" value="Med14_N"/>
</dbReference>
<evidence type="ECO:0000256" key="1">
    <source>
        <dbReference type="ARBA" id="ARBA00004123"/>
    </source>
</evidence>
<reference evidence="12 13" key="1">
    <citation type="submission" date="2024-01" db="EMBL/GenBank/DDBJ databases">
        <authorList>
            <person name="Allen C."/>
            <person name="Tagirdzhanova G."/>
        </authorList>
    </citation>
    <scope>NUCLEOTIDE SEQUENCE [LARGE SCALE GENOMIC DNA]</scope>
</reference>
<evidence type="ECO:0000313" key="13">
    <source>
        <dbReference type="Proteomes" id="UP001642406"/>
    </source>
</evidence>
<keyword evidence="7 9" id="KW-0539">Nucleus</keyword>
<evidence type="ECO:0000256" key="9">
    <source>
        <dbReference type="RuleBase" id="RU365082"/>
    </source>
</evidence>
<keyword evidence="13" id="KW-1185">Reference proteome</keyword>
<keyword evidence="5 9" id="KW-0010">Activator</keyword>
<gene>
    <name evidence="12" type="primary">RGR1</name>
    <name evidence="12" type="ORF">SBRCBS47491_002261</name>
</gene>
<name>A0ABP0B5E0_9PEZI</name>
<accession>A0ABP0B5E0</accession>
<comment type="function">
    <text evidence="9">Component of the Mediator complex, a coactivator involved in the regulated transcription of nearly all RNA polymerase II-dependent genes. Mediator functions as a bridge to convey information from gene-specific regulatory proteins to the basal RNA polymerase II transcription machinery. Mediator is recruited to promoters by direct interactions with regulatory proteins and serves as a scaffold for the assembly of a functional preinitiation complex with RNA polymerase II and the general transcription factors.</text>
</comment>
<dbReference type="PANTHER" id="PTHR12809">
    <property type="entry name" value="MEDIATOR COMPLEX SUBUNIT"/>
    <property type="match status" value="1"/>
</dbReference>
<feature type="region of interest" description="Disordered" evidence="10">
    <location>
        <begin position="1239"/>
        <end position="1282"/>
    </location>
</feature>
<comment type="subcellular location">
    <subcellularLocation>
        <location evidence="1 9">Nucleus</location>
    </subcellularLocation>
</comment>
<keyword evidence="6 9" id="KW-0804">Transcription</keyword>
<feature type="compositionally biased region" description="Low complexity" evidence="10">
    <location>
        <begin position="112"/>
        <end position="126"/>
    </location>
</feature>
<comment type="subunit">
    <text evidence="9">Component of the Mediator complex.</text>
</comment>
<evidence type="ECO:0000256" key="7">
    <source>
        <dbReference type="ARBA" id="ARBA00023242"/>
    </source>
</evidence>
<evidence type="ECO:0000256" key="10">
    <source>
        <dbReference type="SAM" id="MobiDB-lite"/>
    </source>
</evidence>
<dbReference type="Pfam" id="PF08638">
    <property type="entry name" value="Med14"/>
    <property type="match status" value="1"/>
</dbReference>
<feature type="compositionally biased region" description="Low complexity" evidence="10">
    <location>
        <begin position="32"/>
        <end position="45"/>
    </location>
</feature>
<organism evidence="12 13">
    <name type="scientific">Sporothrix bragantina</name>
    <dbReference type="NCBI Taxonomy" id="671064"/>
    <lineage>
        <taxon>Eukaryota</taxon>
        <taxon>Fungi</taxon>
        <taxon>Dikarya</taxon>
        <taxon>Ascomycota</taxon>
        <taxon>Pezizomycotina</taxon>
        <taxon>Sordariomycetes</taxon>
        <taxon>Sordariomycetidae</taxon>
        <taxon>Ophiostomatales</taxon>
        <taxon>Ophiostomataceae</taxon>
        <taxon>Sporothrix</taxon>
    </lineage>
</organism>
<evidence type="ECO:0000256" key="8">
    <source>
        <dbReference type="ARBA" id="ARBA00032007"/>
    </source>
</evidence>
<keyword evidence="4 9" id="KW-0805">Transcription regulation</keyword>
<evidence type="ECO:0000256" key="2">
    <source>
        <dbReference type="ARBA" id="ARBA00007813"/>
    </source>
</evidence>
<feature type="compositionally biased region" description="Low complexity" evidence="10">
    <location>
        <begin position="53"/>
        <end position="65"/>
    </location>
</feature>